<evidence type="ECO:0000256" key="7">
    <source>
        <dbReference type="ARBA" id="ARBA00023237"/>
    </source>
</evidence>
<evidence type="ECO:0000313" key="8">
    <source>
        <dbReference type="EMBL" id="PST83893.1"/>
    </source>
</evidence>
<comment type="caution">
    <text evidence="8">The sequence shown here is derived from an EMBL/GenBank/DDBJ whole genome shotgun (WGS) entry which is preliminary data.</text>
</comment>
<dbReference type="PANTHER" id="PTHR30026:SF20">
    <property type="entry name" value="OUTER MEMBRANE PROTEIN TOLC"/>
    <property type="match status" value="1"/>
</dbReference>
<reference evidence="8 9" key="1">
    <citation type="submission" date="2018-03" db="EMBL/GenBank/DDBJ databases">
        <authorList>
            <person name="Keele B.F."/>
        </authorList>
    </citation>
    <scope>NUCLEOTIDE SEQUENCE [LARGE SCALE GENOMIC DNA]</scope>
    <source>
        <strain evidence="8 9">YL28-9</strain>
    </source>
</reference>
<dbReference type="Proteomes" id="UP000240912">
    <property type="component" value="Unassembled WGS sequence"/>
</dbReference>
<comment type="subcellular location">
    <subcellularLocation>
        <location evidence="1">Cell outer membrane</location>
    </subcellularLocation>
</comment>
<dbReference type="InterPro" id="IPR051906">
    <property type="entry name" value="TolC-like"/>
</dbReference>
<accession>A0A2T3HNC6</accession>
<dbReference type="EMBL" id="PYLS01000004">
    <property type="protein sequence ID" value="PST83893.1"/>
    <property type="molecule type" value="Genomic_DNA"/>
</dbReference>
<keyword evidence="7" id="KW-0998">Cell outer membrane</keyword>
<proteinExistence type="inferred from homology"/>
<dbReference type="GO" id="GO:0015562">
    <property type="term" value="F:efflux transmembrane transporter activity"/>
    <property type="evidence" value="ECO:0007669"/>
    <property type="project" value="InterPro"/>
</dbReference>
<keyword evidence="9" id="KW-1185">Reference proteome</keyword>
<protein>
    <recommendedName>
        <fullName evidence="10">TolC family protein</fullName>
    </recommendedName>
</protein>
<dbReference type="AlphaFoldDB" id="A0A2T3HNC6"/>
<evidence type="ECO:0000256" key="4">
    <source>
        <dbReference type="ARBA" id="ARBA00022452"/>
    </source>
</evidence>
<keyword evidence="3" id="KW-0813">Transport</keyword>
<evidence type="ECO:0000256" key="6">
    <source>
        <dbReference type="ARBA" id="ARBA00023136"/>
    </source>
</evidence>
<dbReference type="OrthoDB" id="9811587at2"/>
<dbReference type="Pfam" id="PF02321">
    <property type="entry name" value="OEP"/>
    <property type="match status" value="1"/>
</dbReference>
<dbReference type="Gene3D" id="1.20.1600.10">
    <property type="entry name" value="Outer membrane efflux proteins (OEP)"/>
    <property type="match status" value="1"/>
</dbReference>
<keyword evidence="4" id="KW-1134">Transmembrane beta strand</keyword>
<dbReference type="PANTHER" id="PTHR30026">
    <property type="entry name" value="OUTER MEMBRANE PROTEIN TOLC"/>
    <property type="match status" value="1"/>
</dbReference>
<gene>
    <name evidence="8" type="ORF">C7T94_03870</name>
</gene>
<evidence type="ECO:0000313" key="9">
    <source>
        <dbReference type="Proteomes" id="UP000240912"/>
    </source>
</evidence>
<evidence type="ECO:0000256" key="3">
    <source>
        <dbReference type="ARBA" id="ARBA00022448"/>
    </source>
</evidence>
<name>A0A2T3HNC6_9SPHI</name>
<sequence length="456" mass="52021">MRYLKESIRGRRLLFGCLMMVMGLSVRAQQSFTLKQTIDYAETHSLLLGTSRVELDKNVFLEKNLVNNLIPTLTFNSNLGGLWGRSIDPTTNNFTTNQTIFQTLGLQSSITLLSSSTFNLSKQIAKSNTEIARYRLENQLMALKANIILSYLNMVGARAKAAMTERSIEFYAKQVRVTDTLIAYQRRTLPDKIRFQQQISSDSVTLLRQQSAIQEAMIQLQGLADHQADVTYDNTDINDTTANGLFDYIQQVRLTELESAFLKDHPGVKEHYASINLNKTQLRIAKRAWVPAVSISLGLGSNYSDNYFLLGRPINYFEQVIRNNISQSVFINLSLPILNHNANKRSIYQAEAGIRQQVLESESNVQQLRTSIRSAYNDAYYAFRSYQQSNISLRKIEALVDLNTRLFKTNRLSVIDFIQSARELNSELLNNQDLRTTALFKIILLKFYASKNLNFL</sequence>
<organism evidence="8 9">
    <name type="scientific">Pedobacter yulinensis</name>
    <dbReference type="NCBI Taxonomy" id="2126353"/>
    <lineage>
        <taxon>Bacteria</taxon>
        <taxon>Pseudomonadati</taxon>
        <taxon>Bacteroidota</taxon>
        <taxon>Sphingobacteriia</taxon>
        <taxon>Sphingobacteriales</taxon>
        <taxon>Sphingobacteriaceae</taxon>
        <taxon>Pedobacter</taxon>
    </lineage>
</organism>
<keyword evidence="5" id="KW-0812">Transmembrane</keyword>
<dbReference type="InterPro" id="IPR003423">
    <property type="entry name" value="OMP_efflux"/>
</dbReference>
<comment type="similarity">
    <text evidence="2">Belongs to the outer membrane factor (OMF) (TC 1.B.17) family.</text>
</comment>
<dbReference type="GO" id="GO:0015288">
    <property type="term" value="F:porin activity"/>
    <property type="evidence" value="ECO:0007669"/>
    <property type="project" value="TreeGrafter"/>
</dbReference>
<dbReference type="GO" id="GO:0009279">
    <property type="term" value="C:cell outer membrane"/>
    <property type="evidence" value="ECO:0007669"/>
    <property type="project" value="UniProtKB-SubCell"/>
</dbReference>
<dbReference type="SUPFAM" id="SSF56954">
    <property type="entry name" value="Outer membrane efflux proteins (OEP)"/>
    <property type="match status" value="1"/>
</dbReference>
<dbReference type="RefSeq" id="WP_107213802.1">
    <property type="nucleotide sequence ID" value="NZ_KZ686268.1"/>
</dbReference>
<evidence type="ECO:0000256" key="2">
    <source>
        <dbReference type="ARBA" id="ARBA00007613"/>
    </source>
</evidence>
<keyword evidence="6" id="KW-0472">Membrane</keyword>
<dbReference type="GO" id="GO:1990281">
    <property type="term" value="C:efflux pump complex"/>
    <property type="evidence" value="ECO:0007669"/>
    <property type="project" value="TreeGrafter"/>
</dbReference>
<evidence type="ECO:0008006" key="10">
    <source>
        <dbReference type="Google" id="ProtNLM"/>
    </source>
</evidence>
<evidence type="ECO:0000256" key="5">
    <source>
        <dbReference type="ARBA" id="ARBA00022692"/>
    </source>
</evidence>
<evidence type="ECO:0000256" key="1">
    <source>
        <dbReference type="ARBA" id="ARBA00004442"/>
    </source>
</evidence>